<dbReference type="OrthoDB" id="908673at2759"/>
<name>A0A2G9GGZ6_9LAMI</name>
<dbReference type="PROSITE" id="PS51767">
    <property type="entry name" value="PEPTIDASE_A1"/>
    <property type="match status" value="1"/>
</dbReference>
<dbReference type="InterPro" id="IPR051708">
    <property type="entry name" value="Plant_Aspart_Prot_A1"/>
</dbReference>
<dbReference type="InterPro" id="IPR032799">
    <property type="entry name" value="TAXi_C"/>
</dbReference>
<evidence type="ECO:0000256" key="5">
    <source>
        <dbReference type="ARBA" id="ARBA00023180"/>
    </source>
</evidence>
<evidence type="ECO:0000256" key="2">
    <source>
        <dbReference type="ARBA" id="ARBA00022670"/>
    </source>
</evidence>
<evidence type="ECO:0000313" key="8">
    <source>
        <dbReference type="EMBL" id="PIN04290.1"/>
    </source>
</evidence>
<organism evidence="8 9">
    <name type="scientific">Handroanthus impetiginosus</name>
    <dbReference type="NCBI Taxonomy" id="429701"/>
    <lineage>
        <taxon>Eukaryota</taxon>
        <taxon>Viridiplantae</taxon>
        <taxon>Streptophyta</taxon>
        <taxon>Embryophyta</taxon>
        <taxon>Tracheophyta</taxon>
        <taxon>Spermatophyta</taxon>
        <taxon>Magnoliopsida</taxon>
        <taxon>eudicotyledons</taxon>
        <taxon>Gunneridae</taxon>
        <taxon>Pentapetalae</taxon>
        <taxon>asterids</taxon>
        <taxon>lamiids</taxon>
        <taxon>Lamiales</taxon>
        <taxon>Bignoniaceae</taxon>
        <taxon>Crescentiina</taxon>
        <taxon>Tabebuia alliance</taxon>
        <taxon>Handroanthus</taxon>
    </lineage>
</organism>
<evidence type="ECO:0000256" key="3">
    <source>
        <dbReference type="ARBA" id="ARBA00022750"/>
    </source>
</evidence>
<accession>A0A2G9GGZ6</accession>
<protein>
    <submittedName>
        <fullName evidence="8">Aspartyl protease</fullName>
        <ecNumber evidence="8">3.4.23.12</ecNumber>
    </submittedName>
</protein>
<dbReference type="EMBL" id="NKXS01005210">
    <property type="protein sequence ID" value="PIN04290.1"/>
    <property type="molecule type" value="Genomic_DNA"/>
</dbReference>
<reference evidence="9" key="1">
    <citation type="journal article" date="2018" name="Gigascience">
        <title>Genome assembly of the Pink Ipe (Handroanthus impetiginosus, Bignoniaceae), a highly valued, ecologically keystone Neotropical timber forest tree.</title>
        <authorList>
            <person name="Silva-Junior O.B."/>
            <person name="Grattapaglia D."/>
            <person name="Novaes E."/>
            <person name="Collevatti R.G."/>
        </authorList>
    </citation>
    <scope>NUCLEOTIDE SEQUENCE [LARGE SCALE GENOMIC DNA]</scope>
    <source>
        <strain evidence="9">cv. UFG-1</strain>
    </source>
</reference>
<dbReference type="Gene3D" id="2.40.70.10">
    <property type="entry name" value="Acid Proteases"/>
    <property type="match status" value="2"/>
</dbReference>
<keyword evidence="6" id="KW-0732">Signal</keyword>
<dbReference type="PANTHER" id="PTHR47967:SF66">
    <property type="entry name" value="ASPARTIC PROTEINASE CDR1-RELATED"/>
    <property type="match status" value="1"/>
</dbReference>
<evidence type="ECO:0000259" key="7">
    <source>
        <dbReference type="PROSITE" id="PS51767"/>
    </source>
</evidence>
<dbReference type="CDD" id="cd05476">
    <property type="entry name" value="pepsin_A_like_plant"/>
    <property type="match status" value="1"/>
</dbReference>
<dbReference type="GO" id="GO:0006508">
    <property type="term" value="P:proteolysis"/>
    <property type="evidence" value="ECO:0007669"/>
    <property type="project" value="UniProtKB-KW"/>
</dbReference>
<dbReference type="AlphaFoldDB" id="A0A2G9GGZ6"/>
<dbReference type="GO" id="GO:0005576">
    <property type="term" value="C:extracellular region"/>
    <property type="evidence" value="ECO:0007669"/>
    <property type="project" value="TreeGrafter"/>
</dbReference>
<dbReference type="InterPro" id="IPR033121">
    <property type="entry name" value="PEPTIDASE_A1"/>
</dbReference>
<feature type="chain" id="PRO_5013560503" evidence="6">
    <location>
        <begin position="19"/>
        <end position="444"/>
    </location>
</feature>
<dbReference type="Pfam" id="PF14541">
    <property type="entry name" value="TAXi_C"/>
    <property type="match status" value="1"/>
</dbReference>
<evidence type="ECO:0000313" key="9">
    <source>
        <dbReference type="Proteomes" id="UP000231279"/>
    </source>
</evidence>
<keyword evidence="2 8" id="KW-0645">Protease</keyword>
<dbReference type="GO" id="GO:0004190">
    <property type="term" value="F:aspartic-type endopeptidase activity"/>
    <property type="evidence" value="ECO:0007669"/>
    <property type="project" value="UniProtKB-KW"/>
</dbReference>
<evidence type="ECO:0000256" key="4">
    <source>
        <dbReference type="ARBA" id="ARBA00022801"/>
    </source>
</evidence>
<proteinExistence type="inferred from homology"/>
<dbReference type="InterPro" id="IPR034161">
    <property type="entry name" value="Pepsin-like_plant"/>
</dbReference>
<evidence type="ECO:0000256" key="1">
    <source>
        <dbReference type="ARBA" id="ARBA00007447"/>
    </source>
</evidence>
<keyword evidence="5" id="KW-0325">Glycoprotein</keyword>
<dbReference type="SUPFAM" id="SSF50630">
    <property type="entry name" value="Acid proteases"/>
    <property type="match status" value="1"/>
</dbReference>
<feature type="signal peptide" evidence="6">
    <location>
        <begin position="1"/>
        <end position="18"/>
    </location>
</feature>
<dbReference type="EC" id="3.4.23.12" evidence="8"/>
<keyword evidence="4 8" id="KW-0378">Hydrolase</keyword>
<comment type="caution">
    <text evidence="8">The sequence shown here is derived from an EMBL/GenBank/DDBJ whole genome shotgun (WGS) entry which is preliminary data.</text>
</comment>
<sequence length="444" mass="48465">MSVLMSLFINLSILTSFAFPSTFSLTELNNDGFSTDLIHRDSLISPLHNSSSSHWNLISKAIQRSRTRADCFAFRSCASGALSTELMASHGEYLMKISIGMPPFEVSGIVDTGGVLSWMQCAPCITCCPQKQPLFTPGESLTYKVVPSNSKLCKSLGGRSSILGDNTCRYSLFYLDHSYSNGVISTDTVTIDSGSGMPLSQRNFVFGCGYENFGIFSEDTTGVIGLWGGPYSLFSQMNNVIGGKFSYCLVSHAHINSRPSKIHFGNKSIVSGASVVSTGLHIFEDSYAVRFKGITVGRQTFIVTNLSNSSSSSQILGFLTQRILVDSGTLLTHLPEKLYNLLGAAMRKEIQLEVADPTNRLRLCYKTFGGKMRGPIVMFHFVGANVKLYPINTFLGVSKNVHCLGFVPHDGVAILGNLAQRDFLVGFDLGRKIVSFKRTDCTKQ</sequence>
<evidence type="ECO:0000256" key="6">
    <source>
        <dbReference type="SAM" id="SignalP"/>
    </source>
</evidence>
<dbReference type="Pfam" id="PF14543">
    <property type="entry name" value="TAXi_N"/>
    <property type="match status" value="1"/>
</dbReference>
<dbReference type="InterPro" id="IPR032861">
    <property type="entry name" value="TAXi_N"/>
</dbReference>
<comment type="similarity">
    <text evidence="1">Belongs to the peptidase A1 family.</text>
</comment>
<dbReference type="PANTHER" id="PTHR47967">
    <property type="entry name" value="OS07G0603500 PROTEIN-RELATED"/>
    <property type="match status" value="1"/>
</dbReference>
<dbReference type="Proteomes" id="UP000231279">
    <property type="component" value="Unassembled WGS sequence"/>
</dbReference>
<feature type="domain" description="Peptidase A1" evidence="7">
    <location>
        <begin position="93"/>
        <end position="437"/>
    </location>
</feature>
<keyword evidence="9" id="KW-1185">Reference proteome</keyword>
<gene>
    <name evidence="8" type="ORF">CDL12_23176</name>
</gene>
<dbReference type="STRING" id="429701.A0A2G9GGZ6"/>
<keyword evidence="3" id="KW-0064">Aspartyl protease</keyword>
<dbReference type="InterPro" id="IPR021109">
    <property type="entry name" value="Peptidase_aspartic_dom_sf"/>
</dbReference>